<accession>A0A9W8G7K6</accession>
<dbReference type="PANTHER" id="PTHR10794">
    <property type="entry name" value="ABHYDROLASE DOMAIN-CONTAINING PROTEIN"/>
    <property type="match status" value="1"/>
</dbReference>
<dbReference type="GO" id="GO:0051793">
    <property type="term" value="P:medium-chain fatty acid catabolic process"/>
    <property type="evidence" value="ECO:0007669"/>
    <property type="project" value="TreeGrafter"/>
</dbReference>
<dbReference type="EMBL" id="JANBTW010000024">
    <property type="protein sequence ID" value="KAJ2678121.1"/>
    <property type="molecule type" value="Genomic_DNA"/>
</dbReference>
<dbReference type="AlphaFoldDB" id="A0A9W8G7K6"/>
<reference evidence="4" key="1">
    <citation type="submission" date="2022-07" db="EMBL/GenBank/DDBJ databases">
        <title>Phylogenomic reconstructions and comparative analyses of Kickxellomycotina fungi.</title>
        <authorList>
            <person name="Reynolds N.K."/>
            <person name="Stajich J.E."/>
            <person name="Barry K."/>
            <person name="Grigoriev I.V."/>
            <person name="Crous P."/>
            <person name="Smith M.E."/>
        </authorList>
    </citation>
    <scope>NUCLEOTIDE SEQUENCE</scope>
    <source>
        <strain evidence="4">NRRL 3115</strain>
    </source>
</reference>
<evidence type="ECO:0000313" key="4">
    <source>
        <dbReference type="EMBL" id="KAJ2678121.1"/>
    </source>
</evidence>
<feature type="active site" description="Charge relay system" evidence="2">
    <location>
        <position position="352"/>
    </location>
</feature>
<comment type="similarity">
    <text evidence="1">Belongs to the AB hydrolase superfamily. AB hydrolase 4 family.</text>
</comment>
<dbReference type="InterPro" id="IPR050960">
    <property type="entry name" value="AB_hydrolase_4_sf"/>
</dbReference>
<name>A0A9W8G7K6_9FUNG</name>
<dbReference type="Proteomes" id="UP001151518">
    <property type="component" value="Unassembled WGS sequence"/>
</dbReference>
<dbReference type="SUPFAM" id="SSF53474">
    <property type="entry name" value="alpha/beta-Hydrolases"/>
    <property type="match status" value="1"/>
</dbReference>
<evidence type="ECO:0000313" key="5">
    <source>
        <dbReference type="Proteomes" id="UP001151518"/>
    </source>
</evidence>
<organism evidence="4 5">
    <name type="scientific">Coemansia spiralis</name>
    <dbReference type="NCBI Taxonomy" id="417178"/>
    <lineage>
        <taxon>Eukaryota</taxon>
        <taxon>Fungi</taxon>
        <taxon>Fungi incertae sedis</taxon>
        <taxon>Zoopagomycota</taxon>
        <taxon>Kickxellomycotina</taxon>
        <taxon>Kickxellomycetes</taxon>
        <taxon>Kickxellales</taxon>
        <taxon>Kickxellaceae</taxon>
        <taxon>Coemansia</taxon>
    </lineage>
</organism>
<dbReference type="PIRSF" id="PIRSF005211">
    <property type="entry name" value="Ab_hydro_YheT"/>
    <property type="match status" value="1"/>
</dbReference>
<protein>
    <recommendedName>
        <fullName evidence="3">AB hydrolase-1 domain-containing protein</fullName>
    </recommendedName>
</protein>
<gene>
    <name evidence="4" type="ORF">GGI25_002625</name>
</gene>
<sequence>MGVSTLLPRSRFRVQLTHASTEKQPHKDGKPFSEYLKEKCPRLADPEKAFYFPPWYMPNGDMQTIYLYTQHYKPAGCPIDYERQIFEFSDGGKAAADWALPRRSAAPDAPLIILVPGIAGTSYDYYARSFIHCVNQQSLGYQVVVLQSRGCNGVSLVTPKAFHGGMTSDLREFVEHIAETMPGIPLIGLGFSLGANILAKYIGEEGDGCRFIAAASVCNPYDIDMTVSSMCMPSLKNRYLYAAALTRSLVSLFTNNQKIIMAGGVELDASRITASRNINEFNEEYTIKVFGVSSVKELNRSGSCTLFLKHIQIPMLFINALDDPMCYRETIPYGEFESNPNLIHASTRYGGHLAFFEGTYLSPWLPNQLAQFIQAMVEWNQATGHVGSAASAHLKESPQSQIQATLTSSIVA</sequence>
<feature type="active site" description="Charge relay system" evidence="2">
    <location>
        <position position="323"/>
    </location>
</feature>
<dbReference type="Pfam" id="PF00561">
    <property type="entry name" value="Abhydrolase_1"/>
    <property type="match status" value="1"/>
</dbReference>
<dbReference type="InterPro" id="IPR000073">
    <property type="entry name" value="AB_hydrolase_1"/>
</dbReference>
<comment type="caution">
    <text evidence="4">The sequence shown here is derived from an EMBL/GenBank/DDBJ whole genome shotgun (WGS) entry which is preliminary data.</text>
</comment>
<evidence type="ECO:0000256" key="2">
    <source>
        <dbReference type="PIRSR" id="PIRSR005211-1"/>
    </source>
</evidence>
<feature type="domain" description="AB hydrolase-1" evidence="3">
    <location>
        <begin position="110"/>
        <end position="252"/>
    </location>
</feature>
<dbReference type="InterPro" id="IPR029058">
    <property type="entry name" value="AB_hydrolase_fold"/>
</dbReference>
<dbReference type="OrthoDB" id="5954035at2759"/>
<evidence type="ECO:0000259" key="3">
    <source>
        <dbReference type="Pfam" id="PF00561"/>
    </source>
</evidence>
<dbReference type="PANTHER" id="PTHR10794:SF63">
    <property type="entry name" value="ALPHA_BETA HYDROLASE 1, ISOFORM A"/>
    <property type="match status" value="1"/>
</dbReference>
<feature type="active site" description="Charge relay system" evidence="2">
    <location>
        <position position="192"/>
    </location>
</feature>
<dbReference type="GO" id="GO:0047372">
    <property type="term" value="F:monoacylglycerol lipase activity"/>
    <property type="evidence" value="ECO:0007669"/>
    <property type="project" value="TreeGrafter"/>
</dbReference>
<proteinExistence type="inferred from homology"/>
<dbReference type="InterPro" id="IPR012020">
    <property type="entry name" value="ABHD4"/>
</dbReference>
<dbReference type="Gene3D" id="3.40.50.1820">
    <property type="entry name" value="alpha/beta hydrolase"/>
    <property type="match status" value="1"/>
</dbReference>
<evidence type="ECO:0000256" key="1">
    <source>
        <dbReference type="ARBA" id="ARBA00010884"/>
    </source>
</evidence>
<dbReference type="GO" id="GO:0008126">
    <property type="term" value="F:acetylesterase activity"/>
    <property type="evidence" value="ECO:0007669"/>
    <property type="project" value="TreeGrafter"/>
</dbReference>
<dbReference type="GO" id="GO:0051792">
    <property type="term" value="P:medium-chain fatty acid biosynthetic process"/>
    <property type="evidence" value="ECO:0007669"/>
    <property type="project" value="TreeGrafter"/>
</dbReference>